<dbReference type="RefSeq" id="WP_188762322.1">
    <property type="nucleotide sequence ID" value="NZ_BMJM01000004.1"/>
</dbReference>
<dbReference type="Pfam" id="PF00535">
    <property type="entry name" value="Glycos_transf_2"/>
    <property type="match status" value="1"/>
</dbReference>
<name>A0A916ZRV7_9SPHN</name>
<dbReference type="GO" id="GO:0016020">
    <property type="term" value="C:membrane"/>
    <property type="evidence" value="ECO:0007669"/>
    <property type="project" value="UniProtKB-SubCell"/>
</dbReference>
<reference evidence="10" key="2">
    <citation type="submission" date="2020-09" db="EMBL/GenBank/DDBJ databases">
        <authorList>
            <person name="Sun Q."/>
            <person name="Zhou Y."/>
        </authorList>
    </citation>
    <scope>NUCLEOTIDE SEQUENCE</scope>
    <source>
        <strain evidence="10">CGMCC 1.15519</strain>
    </source>
</reference>
<dbReference type="InterPro" id="IPR001173">
    <property type="entry name" value="Glyco_trans_2-like"/>
</dbReference>
<dbReference type="Pfam" id="PF13506">
    <property type="entry name" value="Glyco_transf_21"/>
    <property type="match status" value="1"/>
</dbReference>
<comment type="caution">
    <text evidence="10">The sequence shown here is derived from an EMBL/GenBank/DDBJ whole genome shotgun (WGS) entry which is preliminary data.</text>
</comment>
<comment type="subcellular location">
    <subcellularLocation>
        <location evidence="1">Membrane</location>
        <topology evidence="1">Multi-pass membrane protein</topology>
    </subcellularLocation>
</comment>
<evidence type="ECO:0000256" key="1">
    <source>
        <dbReference type="ARBA" id="ARBA00004141"/>
    </source>
</evidence>
<keyword evidence="7" id="KW-1133">Transmembrane helix</keyword>
<organism evidence="10 11">
    <name type="scientific">Sandarakinorhabdus glacialis</name>
    <dbReference type="NCBI Taxonomy" id="1614636"/>
    <lineage>
        <taxon>Bacteria</taxon>
        <taxon>Pseudomonadati</taxon>
        <taxon>Pseudomonadota</taxon>
        <taxon>Alphaproteobacteria</taxon>
        <taxon>Sphingomonadales</taxon>
        <taxon>Sphingosinicellaceae</taxon>
        <taxon>Sandarakinorhabdus</taxon>
    </lineage>
</organism>
<dbReference type="GO" id="GO:0016757">
    <property type="term" value="F:glycosyltransferase activity"/>
    <property type="evidence" value="ECO:0007669"/>
    <property type="project" value="UniProtKB-KW"/>
</dbReference>
<evidence type="ECO:0000256" key="6">
    <source>
        <dbReference type="ARBA" id="ARBA00022692"/>
    </source>
</evidence>
<evidence type="ECO:0000256" key="7">
    <source>
        <dbReference type="ARBA" id="ARBA00022989"/>
    </source>
</evidence>
<dbReference type="AlphaFoldDB" id="A0A916ZRV7"/>
<feature type="domain" description="Glycosyltransferase 2-like" evidence="9">
    <location>
        <begin position="14"/>
        <end position="152"/>
    </location>
</feature>
<keyword evidence="8" id="KW-0472">Membrane</keyword>
<evidence type="ECO:0000256" key="8">
    <source>
        <dbReference type="ARBA" id="ARBA00023136"/>
    </source>
</evidence>
<protein>
    <recommendedName>
        <fullName evidence="9">Glycosyltransferase 2-like domain-containing protein</fullName>
    </recommendedName>
</protein>
<keyword evidence="6" id="KW-0812">Transmembrane</keyword>
<evidence type="ECO:0000313" key="11">
    <source>
        <dbReference type="Proteomes" id="UP000635071"/>
    </source>
</evidence>
<keyword evidence="4" id="KW-0328">Glycosyltransferase</keyword>
<keyword evidence="11" id="KW-1185">Reference proteome</keyword>
<dbReference type="InterPro" id="IPR025993">
    <property type="entry name" value="Ceramide_glucosylTrfase"/>
</dbReference>
<dbReference type="EMBL" id="BMJM01000004">
    <property type="protein sequence ID" value="GGE09760.1"/>
    <property type="molecule type" value="Genomic_DNA"/>
</dbReference>
<dbReference type="InterPro" id="IPR029044">
    <property type="entry name" value="Nucleotide-diphossugar_trans"/>
</dbReference>
<dbReference type="PANTHER" id="PTHR43179:SF7">
    <property type="entry name" value="RHAMNOSYLTRANSFERASE WBBL"/>
    <property type="match status" value="1"/>
</dbReference>
<evidence type="ECO:0000256" key="3">
    <source>
        <dbReference type="ARBA" id="ARBA00004991"/>
    </source>
</evidence>
<comment type="pathway">
    <text evidence="2">Lipid metabolism; sphingolipid metabolism.</text>
</comment>
<gene>
    <name evidence="10" type="ORF">GCM10011529_15140</name>
</gene>
<evidence type="ECO:0000313" key="10">
    <source>
        <dbReference type="EMBL" id="GGE09760.1"/>
    </source>
</evidence>
<evidence type="ECO:0000256" key="4">
    <source>
        <dbReference type="ARBA" id="ARBA00022676"/>
    </source>
</evidence>
<dbReference type="PANTHER" id="PTHR43179">
    <property type="entry name" value="RHAMNOSYLTRANSFERASE WBBL"/>
    <property type="match status" value="1"/>
</dbReference>
<evidence type="ECO:0000259" key="9">
    <source>
        <dbReference type="Pfam" id="PF00535"/>
    </source>
</evidence>
<evidence type="ECO:0000256" key="2">
    <source>
        <dbReference type="ARBA" id="ARBA00004760"/>
    </source>
</evidence>
<comment type="pathway">
    <text evidence="3">Sphingolipid metabolism.</text>
</comment>
<dbReference type="SUPFAM" id="SSF53448">
    <property type="entry name" value="Nucleotide-diphospho-sugar transferases"/>
    <property type="match status" value="1"/>
</dbReference>
<dbReference type="Gene3D" id="3.90.550.10">
    <property type="entry name" value="Spore Coat Polysaccharide Biosynthesis Protein SpsA, Chain A"/>
    <property type="match status" value="1"/>
</dbReference>
<evidence type="ECO:0000256" key="5">
    <source>
        <dbReference type="ARBA" id="ARBA00022679"/>
    </source>
</evidence>
<dbReference type="Proteomes" id="UP000635071">
    <property type="component" value="Unassembled WGS sequence"/>
</dbReference>
<keyword evidence="5" id="KW-0808">Transferase</keyword>
<accession>A0A916ZRV7</accession>
<reference evidence="10" key="1">
    <citation type="journal article" date="2014" name="Int. J. Syst. Evol. Microbiol.">
        <title>Complete genome sequence of Corynebacterium casei LMG S-19264T (=DSM 44701T), isolated from a smear-ripened cheese.</title>
        <authorList>
            <consortium name="US DOE Joint Genome Institute (JGI-PGF)"/>
            <person name="Walter F."/>
            <person name="Albersmeier A."/>
            <person name="Kalinowski J."/>
            <person name="Ruckert C."/>
        </authorList>
    </citation>
    <scope>NUCLEOTIDE SEQUENCE</scope>
    <source>
        <strain evidence="10">CGMCC 1.15519</strain>
    </source>
</reference>
<proteinExistence type="predicted"/>
<sequence>MMLLPSSLVDEVTISIVSHGHGPLLVRLLSDLNRQTDLSGVKVILTLNVSEDVDAAVFGNLQIQVLQNFAPKGFGSNHNAAFARCSTKWFLILNPDLGVHTPDTFSRLALSAAAIDRIGVVAPRIQSSSGATEDSVRSNLTPWSLVRRRLGDRRIIDFQAASVLGQPFYWLAGMCMMLDSDAFRSIGGFDDRIFLYCEDYDLCARLYNTGYVLAVDQNVSVTHDAQRDSHRSSRHLRWHLASLFRIWTSSTFWRVTLPASRP</sequence>